<sequence>MKVVGLVSGGKDSCFNLMKCVEHGHEIVCLANLYPPAGQDELDSYMYQTVGHDAIQAYGEAMGMPLYRREITGTPLAKDSEYEKTEADEVEDLYDLLVEVQAKHPDVKGVSAGAIFSNYQKVRVENVCERLGLTPLCFLWEREQSALMAEMIAAGVNAILIKVAAMGLDPQKHLGLSLPQILPHLNAMNDKYGLNVCGEGGEFESFVLDCPLFKKRIVIDDQQIVIHSDDAFAKVGYLRLNKFHLEEKPAV</sequence>
<evidence type="ECO:0000313" key="12">
    <source>
        <dbReference type="WBParaSite" id="PSAMB.scaffold6117size10164.g27957.t1"/>
    </source>
</evidence>
<dbReference type="Gene3D" id="3.40.50.620">
    <property type="entry name" value="HUPs"/>
    <property type="match status" value="1"/>
</dbReference>
<dbReference type="CDD" id="cd01994">
    <property type="entry name" value="AANH_PF0828-like"/>
    <property type="match status" value="1"/>
</dbReference>
<dbReference type="PANTHER" id="PTHR12196">
    <property type="entry name" value="DOMAIN OF UNKNOWN FUNCTION 71 DUF71 -CONTAINING PROTEIN"/>
    <property type="match status" value="1"/>
</dbReference>
<accession>A0A914X5N2</accession>
<dbReference type="PIRSF" id="PIRSF039123">
    <property type="entry name" value="Diphthamide_synthase"/>
    <property type="match status" value="1"/>
</dbReference>
<organism evidence="11 12">
    <name type="scientific">Plectus sambesii</name>
    <dbReference type="NCBI Taxonomy" id="2011161"/>
    <lineage>
        <taxon>Eukaryota</taxon>
        <taxon>Metazoa</taxon>
        <taxon>Ecdysozoa</taxon>
        <taxon>Nematoda</taxon>
        <taxon>Chromadorea</taxon>
        <taxon>Plectida</taxon>
        <taxon>Plectina</taxon>
        <taxon>Plectoidea</taxon>
        <taxon>Plectidae</taxon>
        <taxon>Plectus</taxon>
    </lineage>
</organism>
<dbReference type="FunFam" id="3.40.50.620:FF:000069">
    <property type="entry name" value="diphthine--ammonia ligase"/>
    <property type="match status" value="1"/>
</dbReference>
<dbReference type="WBParaSite" id="PSAMB.scaffold6117size10164.g27957.t1">
    <property type="protein sequence ID" value="PSAMB.scaffold6117size10164.g27957.t1"/>
    <property type="gene ID" value="PSAMB.scaffold6117size10164.g27957"/>
</dbReference>
<evidence type="ECO:0000256" key="5">
    <source>
        <dbReference type="ARBA" id="ARBA00022598"/>
    </source>
</evidence>
<evidence type="ECO:0000259" key="10">
    <source>
        <dbReference type="Pfam" id="PF01902"/>
    </source>
</evidence>
<dbReference type="InterPro" id="IPR030662">
    <property type="entry name" value="DPH6/MJ0570"/>
</dbReference>
<dbReference type="Proteomes" id="UP000887566">
    <property type="component" value="Unplaced"/>
</dbReference>
<keyword evidence="11" id="KW-1185">Reference proteome</keyword>
<dbReference type="SUPFAM" id="SSF52402">
    <property type="entry name" value="Adenine nucleotide alpha hydrolases-like"/>
    <property type="match status" value="1"/>
</dbReference>
<evidence type="ECO:0000313" key="11">
    <source>
        <dbReference type="Proteomes" id="UP000887566"/>
    </source>
</evidence>
<protein>
    <recommendedName>
        <fullName evidence="4 9">Diphthine--ammonia ligase</fullName>
        <ecNumber evidence="3 9">6.3.1.14</ecNumber>
    </recommendedName>
</protein>
<dbReference type="AlphaFoldDB" id="A0A914X5N2"/>
<keyword evidence="6 9" id="KW-0547">Nucleotide-binding</keyword>
<evidence type="ECO:0000256" key="1">
    <source>
        <dbReference type="ARBA" id="ARBA00005156"/>
    </source>
</evidence>
<dbReference type="EC" id="6.3.1.14" evidence="3 9"/>
<evidence type="ECO:0000256" key="4">
    <source>
        <dbReference type="ARBA" id="ARBA00018426"/>
    </source>
</evidence>
<evidence type="ECO:0000256" key="7">
    <source>
        <dbReference type="ARBA" id="ARBA00022840"/>
    </source>
</evidence>
<evidence type="ECO:0000256" key="2">
    <source>
        <dbReference type="ARBA" id="ARBA00008496"/>
    </source>
</evidence>
<comment type="function">
    <text evidence="9">Amidase that catalyzes the last step of diphthamide biosynthesis using ammonium and ATP.</text>
</comment>
<dbReference type="Gene3D" id="3.90.1490.10">
    <property type="entry name" value="putative n-type atp pyrophosphatase, domain 2"/>
    <property type="match status" value="1"/>
</dbReference>
<comment type="similarity">
    <text evidence="2 9">Belongs to the Diphthine--ammonia ligase family.</text>
</comment>
<dbReference type="InterPro" id="IPR002761">
    <property type="entry name" value="Diphthami_syn_dom"/>
</dbReference>
<comment type="catalytic activity">
    <reaction evidence="8 9">
        <text>diphthine-[translation elongation factor 2] + NH4(+) + ATP = diphthamide-[translation elongation factor 2] + AMP + diphosphate + H(+)</text>
        <dbReference type="Rhea" id="RHEA:19753"/>
        <dbReference type="Rhea" id="RHEA-COMP:10172"/>
        <dbReference type="Rhea" id="RHEA-COMP:10174"/>
        <dbReference type="ChEBI" id="CHEBI:15378"/>
        <dbReference type="ChEBI" id="CHEBI:16692"/>
        <dbReference type="ChEBI" id="CHEBI:28938"/>
        <dbReference type="ChEBI" id="CHEBI:30616"/>
        <dbReference type="ChEBI" id="CHEBI:33019"/>
        <dbReference type="ChEBI" id="CHEBI:82696"/>
        <dbReference type="ChEBI" id="CHEBI:456215"/>
        <dbReference type="EC" id="6.3.1.14"/>
    </reaction>
</comment>
<keyword evidence="5 9" id="KW-0436">Ligase</keyword>
<dbReference type="NCBIfam" id="TIGR00290">
    <property type="entry name" value="MJ0570_dom"/>
    <property type="match status" value="1"/>
</dbReference>
<evidence type="ECO:0000256" key="8">
    <source>
        <dbReference type="ARBA" id="ARBA00048108"/>
    </source>
</evidence>
<dbReference type="GO" id="GO:0017178">
    <property type="term" value="F:diphthine-ammonia ligase activity"/>
    <property type="evidence" value="ECO:0007669"/>
    <property type="project" value="UniProtKB-UniRule"/>
</dbReference>
<dbReference type="GO" id="GO:0005524">
    <property type="term" value="F:ATP binding"/>
    <property type="evidence" value="ECO:0007669"/>
    <property type="project" value="UniProtKB-UniRule"/>
</dbReference>
<name>A0A914X5N2_9BILA</name>
<evidence type="ECO:0000256" key="3">
    <source>
        <dbReference type="ARBA" id="ARBA00012089"/>
    </source>
</evidence>
<dbReference type="InterPro" id="IPR014729">
    <property type="entry name" value="Rossmann-like_a/b/a_fold"/>
</dbReference>
<dbReference type="PANTHER" id="PTHR12196:SF2">
    <property type="entry name" value="DIPHTHINE--AMMONIA LIGASE"/>
    <property type="match status" value="1"/>
</dbReference>
<comment type="pathway">
    <text evidence="1 9">Protein modification; peptidyl-diphthamide biosynthesis.</text>
</comment>
<dbReference type="GO" id="GO:0017183">
    <property type="term" value="P:protein histidyl modification to diphthamide"/>
    <property type="evidence" value="ECO:0007669"/>
    <property type="project" value="TreeGrafter"/>
</dbReference>
<feature type="domain" description="Diphthamide synthase" evidence="10">
    <location>
        <begin position="1"/>
        <end position="236"/>
    </location>
</feature>
<dbReference type="FunFam" id="3.90.1490.10:FF:000001">
    <property type="entry name" value="Diphthine--ammonia ligase"/>
    <property type="match status" value="1"/>
</dbReference>
<dbReference type="Pfam" id="PF01902">
    <property type="entry name" value="Diphthami_syn_2"/>
    <property type="match status" value="1"/>
</dbReference>
<keyword evidence="7 9" id="KW-0067">ATP-binding</keyword>
<reference evidence="12" key="1">
    <citation type="submission" date="2022-11" db="UniProtKB">
        <authorList>
            <consortium name="WormBaseParasite"/>
        </authorList>
    </citation>
    <scope>IDENTIFICATION</scope>
</reference>
<evidence type="ECO:0000256" key="6">
    <source>
        <dbReference type="ARBA" id="ARBA00022741"/>
    </source>
</evidence>
<proteinExistence type="inferred from homology"/>
<evidence type="ECO:0000256" key="9">
    <source>
        <dbReference type="PIRNR" id="PIRNR039123"/>
    </source>
</evidence>